<dbReference type="InterPro" id="IPR001789">
    <property type="entry name" value="Sig_transdc_resp-reg_receiver"/>
</dbReference>
<dbReference type="Gene3D" id="3.30.565.10">
    <property type="entry name" value="Histidine kinase-like ATPase, C-terminal domain"/>
    <property type="match status" value="1"/>
</dbReference>
<dbReference type="InterPro" id="IPR052016">
    <property type="entry name" value="Bact_Sigma-Reg"/>
</dbReference>
<protein>
    <submittedName>
        <fullName evidence="4">Serine phosphatase RsbU, regulator of sigma subunit fused with Signal receiver domain</fullName>
    </submittedName>
</protein>
<organism evidence="4 5">
    <name type="scientific">Vibrio nigripulchritudo SOn1</name>
    <dbReference type="NCBI Taxonomy" id="1238450"/>
    <lineage>
        <taxon>Bacteria</taxon>
        <taxon>Pseudomonadati</taxon>
        <taxon>Pseudomonadota</taxon>
        <taxon>Gammaproteobacteria</taxon>
        <taxon>Vibrionales</taxon>
        <taxon>Vibrionaceae</taxon>
        <taxon>Vibrio</taxon>
    </lineage>
</organism>
<reference evidence="4 5" key="1">
    <citation type="journal article" date="2013" name="ISME J.">
        <title>Comparative genomics of pathogenic lineages of Vibrio nigripulchritudo identifies virulence-associated traits.</title>
        <authorList>
            <person name="Goudenege D."/>
            <person name="Labreuche Y."/>
            <person name="Krin E."/>
            <person name="Ansquer D."/>
            <person name="Mangenot S."/>
            <person name="Calteau A."/>
            <person name="Medigue C."/>
            <person name="Mazel D."/>
            <person name="Polz M.F."/>
            <person name="Le Roux F."/>
        </authorList>
    </citation>
    <scope>NUCLEOTIDE SEQUENCE [LARGE SCALE GENOMIC DNA]</scope>
    <source>
        <strain evidence="4 5">SOn1</strain>
    </source>
</reference>
<dbReference type="Gene3D" id="3.60.40.10">
    <property type="entry name" value="PPM-type phosphatase domain"/>
    <property type="match status" value="1"/>
</dbReference>
<feature type="domain" description="Response regulatory" evidence="3">
    <location>
        <begin position="2"/>
        <end position="119"/>
    </location>
</feature>
<dbReference type="InterPro" id="IPR001932">
    <property type="entry name" value="PPM-type_phosphatase-like_dom"/>
</dbReference>
<accession>A0AAV2VLJ8</accession>
<proteinExistence type="predicted"/>
<evidence type="ECO:0000256" key="1">
    <source>
        <dbReference type="ARBA" id="ARBA00022801"/>
    </source>
</evidence>
<dbReference type="PANTHER" id="PTHR43156:SF2">
    <property type="entry name" value="STAGE II SPORULATION PROTEIN E"/>
    <property type="match status" value="1"/>
</dbReference>
<dbReference type="SMART" id="SM00331">
    <property type="entry name" value="PP2C_SIG"/>
    <property type="match status" value="1"/>
</dbReference>
<keyword evidence="2" id="KW-0597">Phosphoprotein</keyword>
<dbReference type="InterPro" id="IPR011006">
    <property type="entry name" value="CheY-like_superfamily"/>
</dbReference>
<evidence type="ECO:0000313" key="4">
    <source>
        <dbReference type="EMBL" id="CCO45607.1"/>
    </source>
</evidence>
<keyword evidence="1" id="KW-0378">Hydrolase</keyword>
<gene>
    <name evidence="4" type="ORF">VIBNISOn1_1530062</name>
</gene>
<dbReference type="Pfam" id="PF07228">
    <property type="entry name" value="SpoIIE"/>
    <property type="match status" value="1"/>
</dbReference>
<dbReference type="Pfam" id="PF00072">
    <property type="entry name" value="Response_reg"/>
    <property type="match status" value="1"/>
</dbReference>
<dbReference type="PANTHER" id="PTHR43156">
    <property type="entry name" value="STAGE II SPORULATION PROTEIN E-RELATED"/>
    <property type="match status" value="1"/>
</dbReference>
<dbReference type="SMART" id="SM00448">
    <property type="entry name" value="REC"/>
    <property type="match status" value="1"/>
</dbReference>
<dbReference type="AlphaFoldDB" id="A0AAV2VLJ8"/>
<dbReference type="EMBL" id="CAOF01000061">
    <property type="protein sequence ID" value="CCO45607.1"/>
    <property type="molecule type" value="Genomic_DNA"/>
</dbReference>
<dbReference type="Gene3D" id="3.40.50.2300">
    <property type="match status" value="1"/>
</dbReference>
<evidence type="ECO:0000313" key="5">
    <source>
        <dbReference type="Proteomes" id="UP000018211"/>
    </source>
</evidence>
<dbReference type="GO" id="GO:0000160">
    <property type="term" value="P:phosphorelay signal transduction system"/>
    <property type="evidence" value="ECO:0007669"/>
    <property type="project" value="InterPro"/>
</dbReference>
<dbReference type="SUPFAM" id="SSF52172">
    <property type="entry name" value="CheY-like"/>
    <property type="match status" value="1"/>
</dbReference>
<dbReference type="GO" id="GO:0016791">
    <property type="term" value="F:phosphatase activity"/>
    <property type="evidence" value="ECO:0007669"/>
    <property type="project" value="TreeGrafter"/>
</dbReference>
<dbReference type="RefSeq" id="WP_004403951.1">
    <property type="nucleotide sequence ID" value="NZ_LK391965.1"/>
</dbReference>
<dbReference type="InterPro" id="IPR036890">
    <property type="entry name" value="HATPase_C_sf"/>
</dbReference>
<comment type="caution">
    <text evidence="4">The sequence shown here is derived from an EMBL/GenBank/DDBJ whole genome shotgun (WGS) entry which is preliminary data.</text>
</comment>
<sequence length="556" mass="61793">MRILIVDDQKTNREMFRYMLTSIAEDITLFENGEGVVDALKEAEALPDVILMDVMMPVKDGFTTAKEIRAEFPNVHMPIIFLTVLDDRDSFGRCLFYGDDFILKPVGRSTLLAKVQAHYRIAKMHNEVSKQRDELSKFREQVKYDYAISESIFTNLAEDMYKNIDGIEYISNPSTVFNGDLIVVANRPQGGVYVMIADATGHGLPAAISTIPATRAFFSMAAKGMSLGEILEEINTALVRFLPLGMMVAANVFEISANGVDVTWWGGGLPDSYILDSEGKIINNLTSAHMPLGVLSAEEFETNMVHLRMEQGQQIVCYTDGVTEAANPTGEQFGEDRLKDVLNACEPNAIIPSLYEAVNVFSHKSKDDDLSILTMTFPIHNEAGQTPDAELPFVGRVPLNTRLSFPKDVLSGVTVMAEVRHYISGIVSGGPNLDLVCSVLSELFANAIEHGLLGLDSNLKNDEEGFFTYYQLREERLQDLSDDAVLTLDLEYLPEINQLAMTIEHTGEGFNYHELNMVSDENSYGRGIVLVSELCESLEYSNCGKRVKAVYQFTEN</sequence>
<name>A0AAV2VLJ8_9VIBR</name>
<evidence type="ECO:0000256" key="2">
    <source>
        <dbReference type="PROSITE-ProRule" id="PRU00169"/>
    </source>
</evidence>
<dbReference type="Proteomes" id="UP000018211">
    <property type="component" value="Unassembled WGS sequence"/>
</dbReference>
<dbReference type="PROSITE" id="PS50110">
    <property type="entry name" value="RESPONSE_REGULATORY"/>
    <property type="match status" value="1"/>
</dbReference>
<feature type="modified residue" description="4-aspartylphosphate" evidence="2">
    <location>
        <position position="53"/>
    </location>
</feature>
<evidence type="ECO:0000259" key="3">
    <source>
        <dbReference type="PROSITE" id="PS50110"/>
    </source>
</evidence>
<dbReference type="InterPro" id="IPR036457">
    <property type="entry name" value="PPM-type-like_dom_sf"/>
</dbReference>